<feature type="transmembrane region" description="Helical" evidence="6">
    <location>
        <begin position="110"/>
        <end position="130"/>
    </location>
</feature>
<evidence type="ECO:0000313" key="8">
    <source>
        <dbReference type="EMBL" id="OAA31028.1"/>
    </source>
</evidence>
<dbReference type="STRING" id="1453497.AT15_08620"/>
<dbReference type="Proteomes" id="UP000077339">
    <property type="component" value="Unassembled WGS sequence"/>
</dbReference>
<dbReference type="OrthoDB" id="9815286at2"/>
<keyword evidence="5 6" id="KW-0472">Membrane</keyword>
<evidence type="ECO:0000256" key="4">
    <source>
        <dbReference type="ARBA" id="ARBA00022989"/>
    </source>
</evidence>
<evidence type="ECO:0000256" key="5">
    <source>
        <dbReference type="ARBA" id="ARBA00023136"/>
    </source>
</evidence>
<feature type="transmembrane region" description="Helical" evidence="6">
    <location>
        <begin position="33"/>
        <end position="56"/>
    </location>
</feature>
<evidence type="ECO:0000256" key="6">
    <source>
        <dbReference type="SAM" id="Phobius"/>
    </source>
</evidence>
<sequence>MKKLYKSRKNKVIDGVCGGLAEYLEIDATVVRLLWALTTFIWGAGILLYILAMIIVPREPIEEETKEIFEEKGQKISEKPLHNENIGKILIAFVVIIIGLFLLLPGTFSVFFWKLLLGLMLIAGGGFIIFKSLRKEQD</sequence>
<evidence type="ECO:0000256" key="1">
    <source>
        <dbReference type="ARBA" id="ARBA00004162"/>
    </source>
</evidence>
<evidence type="ECO:0000259" key="7">
    <source>
        <dbReference type="Pfam" id="PF04024"/>
    </source>
</evidence>
<dbReference type="PATRIC" id="fig|1453497.3.peg.1707"/>
<dbReference type="RefSeq" id="WP_068346981.1">
    <property type="nucleotide sequence ID" value="NZ_JFHK01000005.1"/>
</dbReference>
<organism evidence="8 9">
    <name type="scientific">Kosmotoga arenicorallina S304</name>
    <dbReference type="NCBI Taxonomy" id="1453497"/>
    <lineage>
        <taxon>Bacteria</taxon>
        <taxon>Thermotogati</taxon>
        <taxon>Thermotogota</taxon>
        <taxon>Thermotogae</taxon>
        <taxon>Kosmotogales</taxon>
        <taxon>Kosmotogaceae</taxon>
        <taxon>Kosmotoga</taxon>
    </lineage>
</organism>
<proteinExistence type="predicted"/>
<keyword evidence="4 6" id="KW-1133">Transmembrane helix</keyword>
<keyword evidence="2" id="KW-1003">Cell membrane</keyword>
<evidence type="ECO:0000313" key="9">
    <source>
        <dbReference type="Proteomes" id="UP000077339"/>
    </source>
</evidence>
<dbReference type="PANTHER" id="PTHR33885">
    <property type="entry name" value="PHAGE SHOCK PROTEIN C"/>
    <property type="match status" value="1"/>
</dbReference>
<evidence type="ECO:0000256" key="3">
    <source>
        <dbReference type="ARBA" id="ARBA00022692"/>
    </source>
</evidence>
<dbReference type="InterPro" id="IPR007168">
    <property type="entry name" value="Phageshock_PspC_N"/>
</dbReference>
<comment type="caution">
    <text evidence="8">The sequence shown here is derived from an EMBL/GenBank/DDBJ whole genome shotgun (WGS) entry which is preliminary data.</text>
</comment>
<dbReference type="EMBL" id="JFHK01000005">
    <property type="protein sequence ID" value="OAA31028.1"/>
    <property type="molecule type" value="Genomic_DNA"/>
</dbReference>
<dbReference type="InterPro" id="IPR052027">
    <property type="entry name" value="PspC"/>
</dbReference>
<protein>
    <recommendedName>
        <fullName evidence="7">Phage shock protein PspC N-terminal domain-containing protein</fullName>
    </recommendedName>
</protein>
<keyword evidence="9" id="KW-1185">Reference proteome</keyword>
<gene>
    <name evidence="8" type="ORF">AT15_08620</name>
</gene>
<feature type="transmembrane region" description="Helical" evidence="6">
    <location>
        <begin position="85"/>
        <end position="104"/>
    </location>
</feature>
<dbReference type="AlphaFoldDB" id="A0A176K1K7"/>
<keyword evidence="3 6" id="KW-0812">Transmembrane</keyword>
<feature type="domain" description="Phage shock protein PspC N-terminal" evidence="7">
    <location>
        <begin position="2"/>
        <end position="59"/>
    </location>
</feature>
<comment type="subcellular location">
    <subcellularLocation>
        <location evidence="1">Cell membrane</location>
        <topology evidence="1">Single-pass membrane protein</topology>
    </subcellularLocation>
</comment>
<dbReference type="GO" id="GO:0005886">
    <property type="term" value="C:plasma membrane"/>
    <property type="evidence" value="ECO:0007669"/>
    <property type="project" value="UniProtKB-SubCell"/>
</dbReference>
<dbReference type="Pfam" id="PF04024">
    <property type="entry name" value="PspC"/>
    <property type="match status" value="1"/>
</dbReference>
<accession>A0A176K1K7</accession>
<name>A0A176K1K7_9BACT</name>
<dbReference type="PANTHER" id="PTHR33885:SF3">
    <property type="entry name" value="PHAGE SHOCK PROTEIN C"/>
    <property type="match status" value="1"/>
</dbReference>
<reference evidence="8 9" key="1">
    <citation type="submission" date="2014-02" db="EMBL/GenBank/DDBJ databases">
        <title>Kosmotoga genome sequencing.</title>
        <authorList>
            <person name="Pollo S.M."/>
            <person name="Charchuk R."/>
            <person name="Nesbo C.L."/>
        </authorList>
    </citation>
    <scope>NUCLEOTIDE SEQUENCE [LARGE SCALE GENOMIC DNA]</scope>
    <source>
        <strain evidence="8 9">S304</strain>
    </source>
</reference>
<evidence type="ECO:0000256" key="2">
    <source>
        <dbReference type="ARBA" id="ARBA00022475"/>
    </source>
</evidence>